<dbReference type="KEGG" id="sfz:SFLOR_v1c06240"/>
<feature type="transmembrane region" description="Helical" evidence="1">
    <location>
        <begin position="60"/>
        <end position="81"/>
    </location>
</feature>
<reference evidence="3 4" key="1">
    <citation type="submission" date="2017-12" db="EMBL/GenBank/DDBJ databases">
        <title>Complete genome sequence of Spiroplasma floricola 23-6 (ATCC 29989).</title>
        <authorList>
            <person name="Tsai Y.-M."/>
            <person name="Wu P.-S."/>
            <person name="Lo W.-S."/>
            <person name="Kuo C.-H."/>
        </authorList>
    </citation>
    <scope>NUCLEOTIDE SEQUENCE [LARGE SCALE GENOMIC DNA]</scope>
    <source>
        <strain evidence="3 4">23-6</strain>
    </source>
</reference>
<protein>
    <submittedName>
        <fullName evidence="3">Phosphatase PAP2 family protein</fullName>
    </submittedName>
</protein>
<evidence type="ECO:0000313" key="3">
    <source>
        <dbReference type="EMBL" id="AUB31674.1"/>
    </source>
</evidence>
<feature type="transmembrane region" description="Helical" evidence="1">
    <location>
        <begin position="278"/>
        <end position="296"/>
    </location>
</feature>
<dbReference type="CDD" id="cd01610">
    <property type="entry name" value="PAP2_like"/>
    <property type="match status" value="1"/>
</dbReference>
<dbReference type="InterPro" id="IPR000326">
    <property type="entry name" value="PAP2/HPO"/>
</dbReference>
<feature type="transmembrane region" description="Helical" evidence="1">
    <location>
        <begin position="6"/>
        <end position="30"/>
    </location>
</feature>
<dbReference type="AlphaFoldDB" id="A0A2K8SDX8"/>
<feature type="transmembrane region" description="Helical" evidence="1">
    <location>
        <begin position="93"/>
        <end position="116"/>
    </location>
</feature>
<keyword evidence="1" id="KW-1133">Transmembrane helix</keyword>
<evidence type="ECO:0000256" key="1">
    <source>
        <dbReference type="SAM" id="Phobius"/>
    </source>
</evidence>
<keyword evidence="1" id="KW-0812">Transmembrane</keyword>
<feature type="transmembrane region" description="Helical" evidence="1">
    <location>
        <begin position="339"/>
        <end position="355"/>
    </location>
</feature>
<feature type="transmembrane region" description="Helical" evidence="1">
    <location>
        <begin position="308"/>
        <end position="333"/>
    </location>
</feature>
<sequence>MKTKEFKFIFIPGTVFFVLSFISFILGSIYDFEIEEFLSKGFHFFSIKIWIIFFDVFGNFQFFPVLFIFLAILIETFFLFIKIKRKKEYYLILFLFYFLFLILWSYFCFTFVNNLYKKDEGFGINNDALLLLPMKYRINISIIVIFFTTLIILLSAYYIRFKFSKRKDIFIQEYWIDSIKGILFIFLCYFMILIFKPLFGRPYYYSVIFNDILNSYLPENWNYDSSKYFWGAGIDGTENVQYKNWWEINDFWKNLKYWFSSTAHLNQTNGWINQDFPSGHTISSFCVISIMFLFINNKKNRKLTNKKISIIWIWFSLILFNMKFSLVIAMTHWWTDVEFSTLFGLLMFFIVPKIIDYKQKRYFIKVNKKYN</sequence>
<dbReference type="SUPFAM" id="SSF48317">
    <property type="entry name" value="Acid phosphatase/Vanadium-dependent haloperoxidase"/>
    <property type="match status" value="1"/>
</dbReference>
<dbReference type="EMBL" id="CP025057">
    <property type="protein sequence ID" value="AUB31674.1"/>
    <property type="molecule type" value="Genomic_DNA"/>
</dbReference>
<dbReference type="Gene3D" id="1.20.144.10">
    <property type="entry name" value="Phosphatidic acid phosphatase type 2/haloperoxidase"/>
    <property type="match status" value="1"/>
</dbReference>
<keyword evidence="4" id="KW-1185">Reference proteome</keyword>
<name>A0A2K8SDX8_9MOLU</name>
<organism evidence="3 4">
    <name type="scientific">Spiroplasma floricola 23-6</name>
    <dbReference type="NCBI Taxonomy" id="1336749"/>
    <lineage>
        <taxon>Bacteria</taxon>
        <taxon>Bacillati</taxon>
        <taxon>Mycoplasmatota</taxon>
        <taxon>Mollicutes</taxon>
        <taxon>Entomoplasmatales</taxon>
        <taxon>Spiroplasmataceae</taxon>
        <taxon>Spiroplasma</taxon>
    </lineage>
</organism>
<feature type="domain" description="Phosphatidic acid phosphatase type 2/haloperoxidase" evidence="2">
    <location>
        <begin position="244"/>
        <end position="358"/>
    </location>
</feature>
<gene>
    <name evidence="3" type="ORF">SFLOR_v1c06240</name>
</gene>
<evidence type="ECO:0000313" key="4">
    <source>
        <dbReference type="Proteomes" id="UP000231823"/>
    </source>
</evidence>
<dbReference type="InterPro" id="IPR036938">
    <property type="entry name" value="PAP2/HPO_sf"/>
</dbReference>
<dbReference type="Pfam" id="PF01569">
    <property type="entry name" value="PAP2"/>
    <property type="match status" value="1"/>
</dbReference>
<proteinExistence type="predicted"/>
<dbReference type="Proteomes" id="UP000231823">
    <property type="component" value="Chromosome"/>
</dbReference>
<feature type="transmembrane region" description="Helical" evidence="1">
    <location>
        <begin position="179"/>
        <end position="199"/>
    </location>
</feature>
<keyword evidence="1" id="KW-0472">Membrane</keyword>
<feature type="transmembrane region" description="Helical" evidence="1">
    <location>
        <begin position="136"/>
        <end position="159"/>
    </location>
</feature>
<evidence type="ECO:0000259" key="2">
    <source>
        <dbReference type="Pfam" id="PF01569"/>
    </source>
</evidence>
<accession>A0A2K8SDX8</accession>